<keyword evidence="2" id="KW-1185">Reference proteome</keyword>
<evidence type="ECO:0000313" key="1">
    <source>
        <dbReference type="EMBL" id="NIZ70065.1"/>
    </source>
</evidence>
<protein>
    <submittedName>
        <fullName evidence="1">Uncharacterized protein</fullName>
    </submittedName>
</protein>
<sequence length="113" mass="12790">MMFVLEREKATVAGVALSDREYQYQVKKTYQDAPVIGRPPHFTRPSAKEVHDVQPFDLLQAEGAEALENISYNQEQLDFLHHHALSLRQALSPVISAFTDTPQDMGIVMNFCT</sequence>
<dbReference type="Proteomes" id="UP000778951">
    <property type="component" value="Unassembled WGS sequence"/>
</dbReference>
<name>A0A968GJX6_9SPIO</name>
<comment type="caution">
    <text evidence="1">The sequence shown here is derived from an EMBL/GenBank/DDBJ whole genome shotgun (WGS) entry which is preliminary data.</text>
</comment>
<organism evidence="1 2">
    <name type="scientific">Entomospira culicis</name>
    <dbReference type="NCBI Taxonomy" id="2719989"/>
    <lineage>
        <taxon>Bacteria</taxon>
        <taxon>Pseudomonadati</taxon>
        <taxon>Spirochaetota</taxon>
        <taxon>Spirochaetia</taxon>
        <taxon>Spirochaetales</taxon>
        <taxon>Spirochaetaceae</taxon>
        <taxon>Entomospira</taxon>
    </lineage>
</organism>
<dbReference type="RefSeq" id="WP_167696148.1">
    <property type="nucleotide sequence ID" value="NZ_CP118181.1"/>
</dbReference>
<evidence type="ECO:0000313" key="2">
    <source>
        <dbReference type="Proteomes" id="UP000778951"/>
    </source>
</evidence>
<dbReference type="EMBL" id="JAATLM010000001">
    <property type="protein sequence ID" value="NIZ70065.1"/>
    <property type="molecule type" value="Genomic_DNA"/>
</dbReference>
<accession>A0A968GJX6</accession>
<dbReference type="AlphaFoldDB" id="A0A968GJX6"/>
<gene>
    <name evidence="1" type="ORF">HCT48_07580</name>
</gene>
<proteinExistence type="predicted"/>
<reference evidence="1" key="1">
    <citation type="submission" date="2020-03" db="EMBL/GenBank/DDBJ databases">
        <title>Spirochaetal bacteria isolated from arthropods constitute a novel genus Entomospira genus novum within the order Spirochaetales.</title>
        <authorList>
            <person name="Grana-Miraglia L."/>
            <person name="Sikutova S."/>
            <person name="Fingerle V."/>
            <person name="Sing A."/>
            <person name="Castillo-Ramirez S."/>
            <person name="Margos G."/>
            <person name="Rudolf I."/>
        </authorList>
    </citation>
    <scope>NUCLEOTIDE SEQUENCE</scope>
    <source>
        <strain evidence="1">BR149</strain>
    </source>
</reference>